<accession>A0A0L9VM85</accession>
<dbReference type="Gramene" id="KOM55987">
    <property type="protein sequence ID" value="KOM55987"/>
    <property type="gene ID" value="LR48_Vigan10g187900"/>
</dbReference>
<sequence length="103" mass="11726">MEGTKLEAVTASGTTVKALSHLEVRMRRCHNWIWLMGTALESVIVGRSSWSCGVRVWWAQSHIMELLGVDCTKASTEMKQSRGPKVRLSWLCEVYQECIEQEL</sequence>
<protein>
    <submittedName>
        <fullName evidence="1">Uncharacterized protein</fullName>
    </submittedName>
</protein>
<evidence type="ECO:0000313" key="2">
    <source>
        <dbReference type="Proteomes" id="UP000053144"/>
    </source>
</evidence>
<name>A0A0L9VM85_PHAAN</name>
<dbReference type="AlphaFoldDB" id="A0A0L9VM85"/>
<dbReference type="Proteomes" id="UP000053144">
    <property type="component" value="Chromosome 10"/>
</dbReference>
<organism evidence="1 2">
    <name type="scientific">Phaseolus angularis</name>
    <name type="common">Azuki bean</name>
    <name type="synonym">Vigna angularis</name>
    <dbReference type="NCBI Taxonomy" id="3914"/>
    <lineage>
        <taxon>Eukaryota</taxon>
        <taxon>Viridiplantae</taxon>
        <taxon>Streptophyta</taxon>
        <taxon>Embryophyta</taxon>
        <taxon>Tracheophyta</taxon>
        <taxon>Spermatophyta</taxon>
        <taxon>Magnoliopsida</taxon>
        <taxon>eudicotyledons</taxon>
        <taxon>Gunneridae</taxon>
        <taxon>Pentapetalae</taxon>
        <taxon>rosids</taxon>
        <taxon>fabids</taxon>
        <taxon>Fabales</taxon>
        <taxon>Fabaceae</taxon>
        <taxon>Papilionoideae</taxon>
        <taxon>50 kb inversion clade</taxon>
        <taxon>NPAAA clade</taxon>
        <taxon>indigoferoid/millettioid clade</taxon>
        <taxon>Phaseoleae</taxon>
        <taxon>Vigna</taxon>
    </lineage>
</organism>
<gene>
    <name evidence="1" type="ORF">LR48_Vigan10g187900</name>
</gene>
<proteinExistence type="predicted"/>
<dbReference type="EMBL" id="CM003380">
    <property type="protein sequence ID" value="KOM55987.1"/>
    <property type="molecule type" value="Genomic_DNA"/>
</dbReference>
<reference evidence="2" key="1">
    <citation type="journal article" date="2015" name="Proc. Natl. Acad. Sci. U.S.A.">
        <title>Genome sequencing of adzuki bean (Vigna angularis) provides insight into high starch and low fat accumulation and domestication.</title>
        <authorList>
            <person name="Yang K."/>
            <person name="Tian Z."/>
            <person name="Chen C."/>
            <person name="Luo L."/>
            <person name="Zhao B."/>
            <person name="Wang Z."/>
            <person name="Yu L."/>
            <person name="Li Y."/>
            <person name="Sun Y."/>
            <person name="Li W."/>
            <person name="Chen Y."/>
            <person name="Li Y."/>
            <person name="Zhang Y."/>
            <person name="Ai D."/>
            <person name="Zhao J."/>
            <person name="Shang C."/>
            <person name="Ma Y."/>
            <person name="Wu B."/>
            <person name="Wang M."/>
            <person name="Gao L."/>
            <person name="Sun D."/>
            <person name="Zhang P."/>
            <person name="Guo F."/>
            <person name="Wang W."/>
            <person name="Li Y."/>
            <person name="Wang J."/>
            <person name="Varshney R.K."/>
            <person name="Wang J."/>
            <person name="Ling H.Q."/>
            <person name="Wan P."/>
        </authorList>
    </citation>
    <scope>NUCLEOTIDE SEQUENCE</scope>
    <source>
        <strain evidence="2">cv. Jingnong 6</strain>
    </source>
</reference>
<evidence type="ECO:0000313" key="1">
    <source>
        <dbReference type="EMBL" id="KOM55987.1"/>
    </source>
</evidence>